<comment type="caution">
    <text evidence="1">The sequence shown here is derived from an EMBL/GenBank/DDBJ whole genome shotgun (WGS) entry which is preliminary data.</text>
</comment>
<name>A0A3M7R7H8_BRAPC</name>
<proteinExistence type="predicted"/>
<evidence type="ECO:0000313" key="1">
    <source>
        <dbReference type="EMBL" id="RNA19409.1"/>
    </source>
</evidence>
<accession>A0A3M7R7H8</accession>
<organism evidence="1 2">
    <name type="scientific">Brachionus plicatilis</name>
    <name type="common">Marine rotifer</name>
    <name type="synonym">Brachionus muelleri</name>
    <dbReference type="NCBI Taxonomy" id="10195"/>
    <lineage>
        <taxon>Eukaryota</taxon>
        <taxon>Metazoa</taxon>
        <taxon>Spiralia</taxon>
        <taxon>Gnathifera</taxon>
        <taxon>Rotifera</taxon>
        <taxon>Eurotatoria</taxon>
        <taxon>Monogononta</taxon>
        <taxon>Pseudotrocha</taxon>
        <taxon>Ploima</taxon>
        <taxon>Brachionidae</taxon>
        <taxon>Brachionus</taxon>
    </lineage>
</organism>
<reference evidence="1 2" key="1">
    <citation type="journal article" date="2018" name="Sci. Rep.">
        <title>Genomic signatures of local adaptation to the degree of environmental predictability in rotifers.</title>
        <authorList>
            <person name="Franch-Gras L."/>
            <person name="Hahn C."/>
            <person name="Garcia-Roger E.M."/>
            <person name="Carmona M.J."/>
            <person name="Serra M."/>
            <person name="Gomez A."/>
        </authorList>
    </citation>
    <scope>NUCLEOTIDE SEQUENCE [LARGE SCALE GENOMIC DNA]</scope>
    <source>
        <strain evidence="1">HYR1</strain>
    </source>
</reference>
<evidence type="ECO:0000313" key="2">
    <source>
        <dbReference type="Proteomes" id="UP000276133"/>
    </source>
</evidence>
<sequence length="196" mass="21549">MVVDVRKISAIQLCVHTHVKCFIRRLSNQPWILDIVLDLELDERVPSALSVHQQIAPHVLNVVLLQLNDVRVVYGDESVGGGGDCVCFVVGLGLPIVARVLRRPVDFHPRNLPIGPVDAVVVFVPGGDEQLKSEVLDRRVGQVESVGDNGSFERVGYFGEVQLEVHARLVHGVADQFGRLAPDVRVDLESDETLGR</sequence>
<dbReference type="EMBL" id="REGN01004047">
    <property type="protein sequence ID" value="RNA19409.1"/>
    <property type="molecule type" value="Genomic_DNA"/>
</dbReference>
<keyword evidence="2" id="KW-1185">Reference proteome</keyword>
<gene>
    <name evidence="1" type="ORF">BpHYR1_012298</name>
</gene>
<protein>
    <submittedName>
        <fullName evidence="1">Uncharacterized protein</fullName>
    </submittedName>
</protein>
<dbReference type="AlphaFoldDB" id="A0A3M7R7H8"/>
<dbReference type="Proteomes" id="UP000276133">
    <property type="component" value="Unassembled WGS sequence"/>
</dbReference>